<name>A0A6C0J255_9ZZZZ</name>
<protein>
    <recommendedName>
        <fullName evidence="6">RNase III domain-containing protein</fullName>
    </recommendedName>
</protein>
<dbReference type="Gene3D" id="1.10.1520.10">
    <property type="entry name" value="Ribonuclease III domain"/>
    <property type="match status" value="1"/>
</dbReference>
<evidence type="ECO:0000256" key="4">
    <source>
        <dbReference type="ARBA" id="ARBA00022801"/>
    </source>
</evidence>
<dbReference type="SUPFAM" id="SSF69065">
    <property type="entry name" value="RNase III domain-like"/>
    <property type="match status" value="1"/>
</dbReference>
<dbReference type="InterPro" id="IPR011907">
    <property type="entry name" value="RNase_III"/>
</dbReference>
<comment type="similarity">
    <text evidence="1">Belongs to the ribonuclease III family.</text>
</comment>
<dbReference type="GO" id="GO:0004525">
    <property type="term" value="F:ribonuclease III activity"/>
    <property type="evidence" value="ECO:0007669"/>
    <property type="project" value="InterPro"/>
</dbReference>
<dbReference type="AlphaFoldDB" id="A0A6C0J255"/>
<dbReference type="InterPro" id="IPR036389">
    <property type="entry name" value="RNase_III_sf"/>
</dbReference>
<evidence type="ECO:0000256" key="1">
    <source>
        <dbReference type="ARBA" id="ARBA00010183"/>
    </source>
</evidence>
<keyword evidence="3" id="KW-0255">Endonuclease</keyword>
<dbReference type="SUPFAM" id="SSF54768">
    <property type="entry name" value="dsRNA-binding domain-like"/>
    <property type="match status" value="1"/>
</dbReference>
<evidence type="ECO:0000259" key="6">
    <source>
        <dbReference type="PROSITE" id="PS50142"/>
    </source>
</evidence>
<evidence type="ECO:0000313" key="7">
    <source>
        <dbReference type="EMBL" id="QHT99738.1"/>
    </source>
</evidence>
<dbReference type="GO" id="GO:0006364">
    <property type="term" value="P:rRNA processing"/>
    <property type="evidence" value="ECO:0007669"/>
    <property type="project" value="InterPro"/>
</dbReference>
<sequence>MEKKTIHSLNPCNKLISDKEVKNILEIYGINTKQIKDFSLFKQAFVHNSYALEDSEHLDSSQDPYYNKPNVVPFRNKSNERLEFIGDSMLGSVITFYLTTRYPTMREGWMTTMKGRLVCGKTLSKIAQKMNFNEYILISDEIEKKYGRCAQTIMEDCFESFIGALYSTLEPKIQETIDIKNCSPGFAACQLFVINVVEQHVNLTRIISHDGNYKHQLMRYYQTNFDGQVPRYTSIVDINGASGKRFKEGVYGYDGNTIIGYGISNKKTHAQQLASRNALIYLGEQVDSDTEQEP</sequence>
<evidence type="ECO:0000256" key="5">
    <source>
        <dbReference type="ARBA" id="ARBA00022884"/>
    </source>
</evidence>
<evidence type="ECO:0000256" key="3">
    <source>
        <dbReference type="ARBA" id="ARBA00022759"/>
    </source>
</evidence>
<keyword evidence="5" id="KW-0694">RNA-binding</keyword>
<dbReference type="EMBL" id="MN740313">
    <property type="protein sequence ID" value="QHT99738.1"/>
    <property type="molecule type" value="Genomic_DNA"/>
</dbReference>
<reference evidence="7" key="1">
    <citation type="journal article" date="2020" name="Nature">
        <title>Giant virus diversity and host interactions through global metagenomics.</title>
        <authorList>
            <person name="Schulz F."/>
            <person name="Roux S."/>
            <person name="Paez-Espino D."/>
            <person name="Jungbluth S."/>
            <person name="Walsh D.A."/>
            <person name="Denef V.J."/>
            <person name="McMahon K.D."/>
            <person name="Konstantinidis K.T."/>
            <person name="Eloe-Fadrosh E.A."/>
            <person name="Kyrpides N.C."/>
            <person name="Woyke T."/>
        </authorList>
    </citation>
    <scope>NUCLEOTIDE SEQUENCE</scope>
    <source>
        <strain evidence="7">GVMAG-M-3300025727-45</strain>
    </source>
</reference>
<keyword evidence="2" id="KW-0540">Nuclease</keyword>
<evidence type="ECO:0000256" key="2">
    <source>
        <dbReference type="ARBA" id="ARBA00022722"/>
    </source>
</evidence>
<dbReference type="CDD" id="cd00593">
    <property type="entry name" value="RIBOc"/>
    <property type="match status" value="1"/>
</dbReference>
<organism evidence="7">
    <name type="scientific">viral metagenome</name>
    <dbReference type="NCBI Taxonomy" id="1070528"/>
    <lineage>
        <taxon>unclassified sequences</taxon>
        <taxon>metagenomes</taxon>
        <taxon>organismal metagenomes</taxon>
    </lineage>
</organism>
<dbReference type="PANTHER" id="PTHR11207:SF0">
    <property type="entry name" value="RIBONUCLEASE 3"/>
    <property type="match status" value="1"/>
</dbReference>
<dbReference type="GO" id="GO:0010468">
    <property type="term" value="P:regulation of gene expression"/>
    <property type="evidence" value="ECO:0007669"/>
    <property type="project" value="TreeGrafter"/>
</dbReference>
<dbReference type="GO" id="GO:0003725">
    <property type="term" value="F:double-stranded RNA binding"/>
    <property type="evidence" value="ECO:0007669"/>
    <property type="project" value="TreeGrafter"/>
</dbReference>
<dbReference type="Pfam" id="PF14622">
    <property type="entry name" value="Ribonucleas_3_3"/>
    <property type="match status" value="1"/>
</dbReference>
<dbReference type="HAMAP" id="MF_00104">
    <property type="entry name" value="RNase_III"/>
    <property type="match status" value="1"/>
</dbReference>
<feature type="domain" description="RNase III" evidence="6">
    <location>
        <begin position="21"/>
        <end position="166"/>
    </location>
</feature>
<dbReference type="SMART" id="SM00535">
    <property type="entry name" value="RIBOc"/>
    <property type="match status" value="1"/>
</dbReference>
<accession>A0A6C0J255</accession>
<dbReference type="PANTHER" id="PTHR11207">
    <property type="entry name" value="RIBONUCLEASE III"/>
    <property type="match status" value="1"/>
</dbReference>
<dbReference type="PROSITE" id="PS50142">
    <property type="entry name" value="RNASE_3_2"/>
    <property type="match status" value="1"/>
</dbReference>
<proteinExistence type="inferred from homology"/>
<dbReference type="InterPro" id="IPR000999">
    <property type="entry name" value="RNase_III_dom"/>
</dbReference>
<keyword evidence="4" id="KW-0378">Hydrolase</keyword>